<keyword evidence="3 5" id="KW-0371">Homeobox</keyword>
<dbReference type="AlphaFoldDB" id="B4YK62"/>
<protein>
    <submittedName>
        <fullName evidence="9">Putative bicoid</fullName>
    </submittedName>
</protein>
<name>B4YK62_9MUSC</name>
<accession>B4YK62</accession>
<dbReference type="GO" id="GO:0000981">
    <property type="term" value="F:DNA-binding transcription factor activity, RNA polymerase II-specific"/>
    <property type="evidence" value="ECO:0007669"/>
    <property type="project" value="InterPro"/>
</dbReference>
<evidence type="ECO:0000256" key="5">
    <source>
        <dbReference type="PROSITE-ProRule" id="PRU00108"/>
    </source>
</evidence>
<organism evidence="9">
    <name type="scientific">Lonchoptera lutea</name>
    <dbReference type="NCBI Taxonomy" id="92596"/>
    <lineage>
        <taxon>Eukaryota</taxon>
        <taxon>Metazoa</taxon>
        <taxon>Ecdysozoa</taxon>
        <taxon>Arthropoda</taxon>
        <taxon>Hexapoda</taxon>
        <taxon>Insecta</taxon>
        <taxon>Pterygota</taxon>
        <taxon>Neoptera</taxon>
        <taxon>Endopterygota</taxon>
        <taxon>Diptera</taxon>
        <taxon>Brachycera</taxon>
        <taxon>Muscomorpha</taxon>
        <taxon>Platypezoidea</taxon>
        <taxon>Lonchopteridae</taxon>
        <taxon>Lonchoptera</taxon>
    </lineage>
</organism>
<evidence type="ECO:0000259" key="8">
    <source>
        <dbReference type="PROSITE" id="PS50071"/>
    </source>
</evidence>
<dbReference type="Pfam" id="PF00046">
    <property type="entry name" value="Homeodomain"/>
    <property type="match status" value="1"/>
</dbReference>
<dbReference type="CDD" id="cd00086">
    <property type="entry name" value="homeodomain"/>
    <property type="match status" value="1"/>
</dbReference>
<dbReference type="GO" id="GO:0000978">
    <property type="term" value="F:RNA polymerase II cis-regulatory region sequence-specific DNA binding"/>
    <property type="evidence" value="ECO:0007669"/>
    <property type="project" value="TreeGrafter"/>
</dbReference>
<sequence length="365" mass="41857">MAQPPDQNFYHHPQLQQLQLPTQFRNPFDLLFDERTGGLNYNYIRPYIPTQPVVPDVRNEAVRADPLVMRRPRRTRTTFTSAQISKLEQYFNESKYVNASRLAELSGKLNLGNAQVKIWFKNRRRRLRIEQLKLKELNGSNDTTPAVSVSKDLCLALPLTPTTLTPSPSLTPTSTPNISDQYSENYTYNPYTYNPYVQQHAYEQQVRAQPMATQYYQQPSAISQQLTRDFLTSIKTEPDFNYNSTPYMRMPAAETMVNYTKIPTKNCYLPELSPNSEVYEPLTPKTEGRGSPKMANTSDEISNTHLVDAKPEVSSDTASQIYEMTKSVPEGGYQCTMDSILQAYNQHRNTNTNNGYNTQFAFCFN</sequence>
<dbReference type="InterPro" id="IPR017970">
    <property type="entry name" value="Homeobox_CS"/>
</dbReference>
<dbReference type="Gene3D" id="1.10.10.60">
    <property type="entry name" value="Homeodomain-like"/>
    <property type="match status" value="1"/>
</dbReference>
<dbReference type="SUPFAM" id="SSF46689">
    <property type="entry name" value="Homeodomain-like"/>
    <property type="match status" value="1"/>
</dbReference>
<dbReference type="PROSITE" id="PS50071">
    <property type="entry name" value="HOMEOBOX_2"/>
    <property type="match status" value="1"/>
</dbReference>
<dbReference type="GO" id="GO:0005634">
    <property type="term" value="C:nucleus"/>
    <property type="evidence" value="ECO:0007669"/>
    <property type="project" value="UniProtKB-SubCell"/>
</dbReference>
<proteinExistence type="evidence at transcript level"/>
<evidence type="ECO:0000256" key="2">
    <source>
        <dbReference type="ARBA" id="ARBA00023125"/>
    </source>
</evidence>
<keyword evidence="2 5" id="KW-0238">DNA-binding</keyword>
<evidence type="ECO:0000256" key="1">
    <source>
        <dbReference type="ARBA" id="ARBA00004123"/>
    </source>
</evidence>
<gene>
    <name evidence="9" type="primary">bcd</name>
</gene>
<feature type="region of interest" description="Disordered" evidence="7">
    <location>
        <begin position="284"/>
        <end position="305"/>
    </location>
</feature>
<evidence type="ECO:0000256" key="4">
    <source>
        <dbReference type="ARBA" id="ARBA00023242"/>
    </source>
</evidence>
<evidence type="ECO:0000256" key="3">
    <source>
        <dbReference type="ARBA" id="ARBA00023155"/>
    </source>
</evidence>
<dbReference type="InterPro" id="IPR009057">
    <property type="entry name" value="Homeodomain-like_sf"/>
</dbReference>
<keyword evidence="4 5" id="KW-0539">Nucleus</keyword>
<evidence type="ECO:0000256" key="7">
    <source>
        <dbReference type="SAM" id="MobiDB-lite"/>
    </source>
</evidence>
<dbReference type="PANTHER" id="PTHR24339">
    <property type="entry name" value="HOMEOBOX PROTEIN EMX-RELATED"/>
    <property type="match status" value="1"/>
</dbReference>
<comment type="subcellular location">
    <subcellularLocation>
        <location evidence="1 5 6">Nucleus</location>
    </subcellularLocation>
</comment>
<dbReference type="PROSITE" id="PS00027">
    <property type="entry name" value="HOMEOBOX_1"/>
    <property type="match status" value="1"/>
</dbReference>
<evidence type="ECO:0000313" key="9">
    <source>
        <dbReference type="EMBL" id="ACD75452.1"/>
    </source>
</evidence>
<dbReference type="PANTHER" id="PTHR24339:SF28">
    <property type="entry name" value="E5-RELATED"/>
    <property type="match status" value="1"/>
</dbReference>
<dbReference type="EMBL" id="EU589575">
    <property type="protein sequence ID" value="ACD75452.1"/>
    <property type="molecule type" value="mRNA"/>
</dbReference>
<dbReference type="InterPro" id="IPR001356">
    <property type="entry name" value="HD"/>
</dbReference>
<feature type="compositionally biased region" description="Polar residues" evidence="7">
    <location>
        <begin position="294"/>
        <end position="305"/>
    </location>
</feature>
<feature type="domain" description="Homeobox" evidence="8">
    <location>
        <begin position="70"/>
        <end position="130"/>
    </location>
</feature>
<reference evidence="9" key="1">
    <citation type="journal article" date="2008" name="Evol. Dev.">
        <title>Bicoid occurrence and Bicoid-dependent hunchback regulation in lower cyclorrhaphan flies.</title>
        <authorList>
            <person name="Lemke S."/>
            <person name="Stauber M."/>
            <person name="Shaw P.J."/>
            <person name="Rafiqi A.M."/>
            <person name="Prell A."/>
            <person name="Schmidt-Ott U."/>
        </authorList>
    </citation>
    <scope>NUCLEOTIDE SEQUENCE</scope>
</reference>
<feature type="DNA-binding region" description="Homeobox" evidence="5">
    <location>
        <begin position="72"/>
        <end position="131"/>
    </location>
</feature>
<dbReference type="InterPro" id="IPR050877">
    <property type="entry name" value="EMX-VAX-Noto_Homeobox_TFs"/>
</dbReference>
<evidence type="ECO:0000256" key="6">
    <source>
        <dbReference type="RuleBase" id="RU000682"/>
    </source>
</evidence>
<dbReference type="SMART" id="SM00389">
    <property type="entry name" value="HOX"/>
    <property type="match status" value="1"/>
</dbReference>